<evidence type="ECO:0000313" key="3">
    <source>
        <dbReference type="Proteomes" id="UP001183226"/>
    </source>
</evidence>
<gene>
    <name evidence="2" type="ORF">RM446_02680</name>
</gene>
<feature type="compositionally biased region" description="Basic and acidic residues" evidence="1">
    <location>
        <begin position="37"/>
        <end position="46"/>
    </location>
</feature>
<dbReference type="Proteomes" id="UP001183226">
    <property type="component" value="Unassembled WGS sequence"/>
</dbReference>
<name>A0ABU2KP11_9ACTN</name>
<proteinExistence type="predicted"/>
<feature type="region of interest" description="Disordered" evidence="1">
    <location>
        <begin position="37"/>
        <end position="93"/>
    </location>
</feature>
<evidence type="ECO:0000313" key="2">
    <source>
        <dbReference type="EMBL" id="MDT0301011.1"/>
    </source>
</evidence>
<protein>
    <submittedName>
        <fullName evidence="2">Uncharacterized protein</fullName>
    </submittedName>
</protein>
<dbReference type="EMBL" id="JAVREK010000002">
    <property type="protein sequence ID" value="MDT0301011.1"/>
    <property type="molecule type" value="Genomic_DNA"/>
</dbReference>
<sequence length="93" mass="9916">MHPDFLQAAADHHIARLREDARQSTLRRALRSARVLDRRARGRDEEPGGGIADALPEQPPAVPHTAHTVAAPRPAVSVGGAPEHAADRAPTPC</sequence>
<accession>A0ABU2KP11</accession>
<comment type="caution">
    <text evidence="2">The sequence shown here is derived from an EMBL/GenBank/DDBJ whole genome shotgun (WGS) entry which is preliminary data.</text>
</comment>
<keyword evidence="3" id="KW-1185">Reference proteome</keyword>
<reference evidence="3" key="1">
    <citation type="submission" date="2023-07" db="EMBL/GenBank/DDBJ databases">
        <title>30 novel species of actinomycetes from the DSMZ collection.</title>
        <authorList>
            <person name="Nouioui I."/>
        </authorList>
    </citation>
    <scope>NUCLEOTIDE SEQUENCE [LARGE SCALE GENOMIC DNA]</scope>
    <source>
        <strain evidence="3">DSM 45055</strain>
    </source>
</reference>
<evidence type="ECO:0000256" key="1">
    <source>
        <dbReference type="SAM" id="MobiDB-lite"/>
    </source>
</evidence>
<organism evidence="2 3">
    <name type="scientific">Streptomonospora wellingtoniae</name>
    <dbReference type="NCBI Taxonomy" id="3075544"/>
    <lineage>
        <taxon>Bacteria</taxon>
        <taxon>Bacillati</taxon>
        <taxon>Actinomycetota</taxon>
        <taxon>Actinomycetes</taxon>
        <taxon>Streptosporangiales</taxon>
        <taxon>Nocardiopsidaceae</taxon>
        <taxon>Streptomonospora</taxon>
    </lineage>
</organism>
<dbReference type="RefSeq" id="WP_311543444.1">
    <property type="nucleotide sequence ID" value="NZ_JAVREK010000002.1"/>
</dbReference>